<organism evidence="6 7">
    <name type="scientific">Glycine soja</name>
    <name type="common">Wild soybean</name>
    <dbReference type="NCBI Taxonomy" id="3848"/>
    <lineage>
        <taxon>Eukaryota</taxon>
        <taxon>Viridiplantae</taxon>
        <taxon>Streptophyta</taxon>
        <taxon>Embryophyta</taxon>
        <taxon>Tracheophyta</taxon>
        <taxon>Spermatophyta</taxon>
        <taxon>Magnoliopsida</taxon>
        <taxon>eudicotyledons</taxon>
        <taxon>Gunneridae</taxon>
        <taxon>Pentapetalae</taxon>
        <taxon>rosids</taxon>
        <taxon>fabids</taxon>
        <taxon>Fabales</taxon>
        <taxon>Fabaceae</taxon>
        <taxon>Papilionoideae</taxon>
        <taxon>50 kb inversion clade</taxon>
        <taxon>NPAAA clade</taxon>
        <taxon>indigoferoid/millettioid clade</taxon>
        <taxon>Phaseoleae</taxon>
        <taxon>Glycine</taxon>
        <taxon>Glycine subgen. Soja</taxon>
    </lineage>
</organism>
<evidence type="ECO:0000256" key="4">
    <source>
        <dbReference type="SAM" id="MobiDB-lite"/>
    </source>
</evidence>
<gene>
    <name evidence="6" type="ORF">D0Y65_002404</name>
</gene>
<protein>
    <submittedName>
        <fullName evidence="6">Protein NETWORKED 1A</fullName>
    </submittedName>
</protein>
<dbReference type="InterPro" id="IPR051861">
    <property type="entry name" value="NET_actin-binding_domain"/>
</dbReference>
<comment type="caution">
    <text evidence="6">The sequence shown here is derived from an EMBL/GenBank/DDBJ whole genome shotgun (WGS) entry which is preliminary data.</text>
</comment>
<feature type="compositionally biased region" description="Polar residues" evidence="4">
    <location>
        <begin position="1"/>
        <end position="11"/>
    </location>
</feature>
<feature type="coiled-coil region" evidence="3">
    <location>
        <begin position="242"/>
        <end position="416"/>
    </location>
</feature>
<feature type="coiled-coil region" evidence="3">
    <location>
        <begin position="509"/>
        <end position="606"/>
    </location>
</feature>
<dbReference type="Pfam" id="PF07765">
    <property type="entry name" value="KIP1"/>
    <property type="match status" value="1"/>
</dbReference>
<feature type="domain" description="NAB" evidence="5">
    <location>
        <begin position="24"/>
        <end position="107"/>
    </location>
</feature>
<evidence type="ECO:0000259" key="5">
    <source>
        <dbReference type="PROSITE" id="PS51774"/>
    </source>
</evidence>
<dbReference type="AlphaFoldDB" id="A0A445M798"/>
<dbReference type="InterPro" id="IPR011684">
    <property type="entry name" value="NAB"/>
</dbReference>
<dbReference type="SUPFAM" id="SSF57997">
    <property type="entry name" value="Tropomyosin"/>
    <property type="match status" value="1"/>
</dbReference>
<evidence type="ECO:0000313" key="7">
    <source>
        <dbReference type="Proteomes" id="UP000289340"/>
    </source>
</evidence>
<dbReference type="Proteomes" id="UP000289340">
    <property type="component" value="Chromosome 1"/>
</dbReference>
<evidence type="ECO:0000313" key="6">
    <source>
        <dbReference type="EMBL" id="RZC31505.1"/>
    </source>
</evidence>
<evidence type="ECO:0000256" key="2">
    <source>
        <dbReference type="ARBA" id="ARBA00038006"/>
    </source>
</evidence>
<name>A0A445M798_GLYSO</name>
<dbReference type="PANTHER" id="PTHR32258:SF27">
    <property type="entry name" value="INTERACTING (KIP1-LIKE) FAMILY PROTEIN, PUTATIVE-RELATED"/>
    <property type="match status" value="1"/>
</dbReference>
<dbReference type="GO" id="GO:0005886">
    <property type="term" value="C:plasma membrane"/>
    <property type="evidence" value="ECO:0007669"/>
    <property type="project" value="TreeGrafter"/>
</dbReference>
<evidence type="ECO:0000256" key="1">
    <source>
        <dbReference type="ARBA" id="ARBA00023054"/>
    </source>
</evidence>
<feature type="coiled-coil region" evidence="3">
    <location>
        <begin position="647"/>
        <end position="730"/>
    </location>
</feature>
<dbReference type="PANTHER" id="PTHR32258">
    <property type="entry name" value="PROTEIN NETWORKED 4A"/>
    <property type="match status" value="1"/>
</dbReference>
<reference evidence="6 7" key="1">
    <citation type="submission" date="2018-09" db="EMBL/GenBank/DDBJ databases">
        <title>A high-quality reference genome of wild soybean provides a powerful tool to mine soybean genomes.</title>
        <authorList>
            <person name="Xie M."/>
            <person name="Chung C.Y.L."/>
            <person name="Li M.-W."/>
            <person name="Wong F.-L."/>
            <person name="Chan T.-F."/>
            <person name="Lam H.-M."/>
        </authorList>
    </citation>
    <scope>NUCLEOTIDE SEQUENCE [LARGE SCALE GENOMIC DNA]</scope>
    <source>
        <strain evidence="7">cv. W05</strain>
        <tissue evidence="6">Hypocotyl of etiolated seedlings</tissue>
    </source>
</reference>
<proteinExistence type="inferred from homology"/>
<accession>A0A445M798</accession>
<sequence>MASNQNKSSSRARGGGELTGSRKREKQKQEEERAEVSPLLMLISLPLCDIDTKVKAMIKLIDEEADSFARRAEMYYKKRPELMKLVEEFYRAYRALAERYDHAMGELCHAHKTMAEAFPNQAHYMLTDDSQGVESHTPGVPCPNYSESEHAEKADSEVQTLRKALAKIQSDKDAIFLQYQKSMEKLSEMERDLNKAQKDAGGLDERASKAEIETRVLQEALAHLKSDNEASQVQYNQCLESIAKLETLLSLAQLDVKEFDERASKAEIEAKNLKQELGQLEAQKDAGLLRYKQCVEKISVLEAKITLAEENSRMLNEQLERAELEVKALIKDLAELNEEKESLAVLYHQCLEKISKMENEILLAQENSEKLNREIEKGAEKLKTSEEHCDMLEKSNQSLRLEAENLLQKIAMKDQALLEKHAEIERLQTLVHEEHSHFLEIESTLQTLQKLYSKSQQEQGSLVMELKYGLQLLKDLEFPKQGFKEEMQENVKENRILNELTFSSTRTLLRRQQTEISKLKEIKEKLERELVVNSEENNALQQEAHQIKNDIQLLNNKYHAMLEQLQTLGLDPKCFAASVKDLQNENSNLKEVCKMERNEKEALHEKSKDMDELLIENAFMEFSLSRLNDELDGLRLTVRKFKSLANMQKLLEKNALLEKSLSDSKIELEGLKAKSTDLEEFCKLLNDEKYNLLNERSILVSQLESVEAKLRNLEKLFTKLEEKYADSEKDKESTGNQVEELRASFLVQKEKHANHKHLSEVRLTNLENLFHALQEELWLGKIEFEKEVDKAVNAQMEMFILQSCIEDLGQKNLALLTECEKHVEASKIF</sequence>
<comment type="similarity">
    <text evidence="2">Belongs to the NET family.</text>
</comment>
<dbReference type="GO" id="GO:0051015">
    <property type="term" value="F:actin filament binding"/>
    <property type="evidence" value="ECO:0007669"/>
    <property type="project" value="TreeGrafter"/>
</dbReference>
<feature type="coiled-coil region" evidence="3">
    <location>
        <begin position="151"/>
        <end position="213"/>
    </location>
</feature>
<dbReference type="PROSITE" id="PS51774">
    <property type="entry name" value="NAB"/>
    <property type="match status" value="1"/>
</dbReference>
<keyword evidence="1 3" id="KW-0175">Coiled coil</keyword>
<evidence type="ECO:0000256" key="3">
    <source>
        <dbReference type="SAM" id="Coils"/>
    </source>
</evidence>
<keyword evidence="7" id="KW-1185">Reference proteome</keyword>
<feature type="region of interest" description="Disordered" evidence="4">
    <location>
        <begin position="1"/>
        <end position="35"/>
    </location>
</feature>
<dbReference type="EMBL" id="QZWG01000001">
    <property type="protein sequence ID" value="RZC31505.1"/>
    <property type="molecule type" value="Genomic_DNA"/>
</dbReference>